<dbReference type="InterPro" id="IPR001876">
    <property type="entry name" value="Znf_RanBP2"/>
</dbReference>
<feature type="region of interest" description="Disordered" evidence="5">
    <location>
        <begin position="2266"/>
        <end position="2297"/>
    </location>
</feature>
<dbReference type="PANTHER" id="PTHR23138">
    <property type="entry name" value="RAN BINDING PROTEIN"/>
    <property type="match status" value="1"/>
</dbReference>
<evidence type="ECO:0000259" key="7">
    <source>
        <dbReference type="PROSITE" id="PS50196"/>
    </source>
</evidence>
<protein>
    <recommendedName>
        <fullName evidence="11">E3 SUMO-protein ligase RanBP2</fullName>
    </recommendedName>
</protein>
<dbReference type="CDD" id="cd13174">
    <property type="entry name" value="RanBD4_RanBP2_insect-like"/>
    <property type="match status" value="1"/>
</dbReference>
<dbReference type="PROSITE" id="PS50196">
    <property type="entry name" value="RANBD1"/>
    <property type="match status" value="4"/>
</dbReference>
<keyword evidence="10" id="KW-1185">Reference proteome</keyword>
<reference evidence="9 10" key="1">
    <citation type="submission" date="2024-05" db="EMBL/GenBank/DDBJ databases">
        <title>Genetic variation in Jamaican populations of the coffee berry borer (Hypothenemus hampei).</title>
        <authorList>
            <person name="Errbii M."/>
            <person name="Myrie A."/>
        </authorList>
    </citation>
    <scope>NUCLEOTIDE SEQUENCE [LARGE SCALE GENOMIC DNA]</scope>
    <source>
        <strain evidence="9">JA-Hopewell-2020-01-JO</strain>
        <tissue evidence="9">Whole body</tissue>
    </source>
</reference>
<feature type="chain" id="PRO_5044760834" description="E3 SUMO-protein ligase RanBP2" evidence="6">
    <location>
        <begin position="28"/>
        <end position="2430"/>
    </location>
</feature>
<dbReference type="SUPFAM" id="SSF90209">
    <property type="entry name" value="Ran binding protein zinc finger-like"/>
    <property type="match status" value="3"/>
</dbReference>
<keyword evidence="2 4" id="KW-0863">Zinc-finger</keyword>
<feature type="domain" description="RanBP2-type" evidence="8">
    <location>
        <begin position="1434"/>
        <end position="1463"/>
    </location>
</feature>
<evidence type="ECO:0008006" key="11">
    <source>
        <dbReference type="Google" id="ProtNLM"/>
    </source>
</evidence>
<dbReference type="Gene3D" id="4.10.1060.10">
    <property type="entry name" value="Zinc finger, RanBP2-type"/>
    <property type="match status" value="3"/>
</dbReference>
<evidence type="ECO:0000313" key="10">
    <source>
        <dbReference type="Proteomes" id="UP001566132"/>
    </source>
</evidence>
<gene>
    <name evidence="9" type="ORF">ABEB36_012345</name>
</gene>
<feature type="compositionally biased region" description="Basic and acidic residues" evidence="5">
    <location>
        <begin position="1522"/>
        <end position="1531"/>
    </location>
</feature>
<dbReference type="InterPro" id="IPR000156">
    <property type="entry name" value="Ran_bind_dom"/>
</dbReference>
<dbReference type="Pfam" id="PF00641">
    <property type="entry name" value="Zn_ribbon_RanBP"/>
    <property type="match status" value="3"/>
</dbReference>
<evidence type="ECO:0000259" key="8">
    <source>
        <dbReference type="PROSITE" id="PS50199"/>
    </source>
</evidence>
<feature type="region of interest" description="Disordered" evidence="5">
    <location>
        <begin position="1511"/>
        <end position="1549"/>
    </location>
</feature>
<evidence type="ECO:0000256" key="6">
    <source>
        <dbReference type="SAM" id="SignalP"/>
    </source>
</evidence>
<feature type="domain" description="RanBD1" evidence="7">
    <location>
        <begin position="922"/>
        <end position="1060"/>
    </location>
</feature>
<comment type="caution">
    <text evidence="9">The sequence shown here is derived from an EMBL/GenBank/DDBJ whole genome shotgun (WGS) entry which is preliminary data.</text>
</comment>
<dbReference type="SUPFAM" id="SSF50729">
    <property type="entry name" value="PH domain-like"/>
    <property type="match status" value="5"/>
</dbReference>
<feature type="compositionally biased region" description="Polar residues" evidence="5">
    <location>
        <begin position="1511"/>
        <end position="1521"/>
    </location>
</feature>
<dbReference type="InterPro" id="IPR036443">
    <property type="entry name" value="Znf_RanBP2_sf"/>
</dbReference>
<dbReference type="PANTHER" id="PTHR23138:SF87">
    <property type="entry name" value="E3 SUMO-PROTEIN LIGASE RANBP2"/>
    <property type="match status" value="1"/>
</dbReference>
<keyword evidence="1" id="KW-0479">Metal-binding</keyword>
<dbReference type="CDD" id="cd13171">
    <property type="entry name" value="RanBD1_RanBP2_insect-like"/>
    <property type="match status" value="1"/>
</dbReference>
<feature type="domain" description="RanBP2-type" evidence="8">
    <location>
        <begin position="1362"/>
        <end position="1391"/>
    </location>
</feature>
<keyword evidence="6" id="KW-0732">Signal</keyword>
<dbReference type="PROSITE" id="PS01358">
    <property type="entry name" value="ZF_RANBP2_1"/>
    <property type="match status" value="3"/>
</dbReference>
<dbReference type="InterPro" id="IPR045255">
    <property type="entry name" value="RanBP1-like"/>
</dbReference>
<feature type="region of interest" description="Disordered" evidence="5">
    <location>
        <begin position="2091"/>
        <end position="2118"/>
    </location>
</feature>
<dbReference type="Pfam" id="PF00638">
    <property type="entry name" value="Ran_BP1"/>
    <property type="match status" value="4"/>
</dbReference>
<dbReference type="FunFam" id="2.30.29.30:FF:000018">
    <property type="entry name" value="E3 SUMO-protein ligase RanBP2"/>
    <property type="match status" value="3"/>
</dbReference>
<name>A0ABD1EAV2_HYPHA</name>
<feature type="domain" description="RanBD1" evidence="7">
    <location>
        <begin position="1140"/>
        <end position="1283"/>
    </location>
</feature>
<sequence>MAMKEVQNLVLPLLFIAYNAAVPDTQGIWFNNLPENRRLLVATWQKEGSFRCSQAGNVLIGLAKDRRNMIIEKANQYSTGLWREQFFKKLFVKRDQQLKASTSFFVSSSVEPNIKLPDYEDLISYNEVAQLVYPSSLHHYIWLFLNYQNPSDFVLKSFEGLPYSVKNLNNCSAESLSVLDLQSFIYCAALCTKAKLQNADSSLTYFNQIKPSVLPVSITGSYGKLNQANFLVAAYKMYKKEYTPNMSDVRLILIKGIEVVRCMGNHGLDVKLLVNLASIFANRASKLNKHSEVVANSARAELYWKTALPQLEKIKNEHAIIYPKNRLFEYNDRDLTQDEVGSYIEKAKLYIGVQLMEKGDYEKAMSIFEGLKDPYASFYQSQIYRKMADSKTNEKKENITSEMRSQNIILLSRARDCLYLTLDRLREPSQDRDHPLNALLGTEIENTERLLSRIDPDCTNRNECDIVSEENISEDESTAENYLSAHTHHTSFHNVRDLNLSKSNTFQFQSTPLRVGRSQREAKPSPERLDAQIRQLIAARDVTNHTVLEQSKMTMEFQQSLIEEIRSLKDAIKSFSIGTDQKVRDVTGNFEDVKKMVDNLTHSVDDRVQNITDMVQEIRLELNEIKKDQNKNAPISVEDLYDLDQDYASLDYNLGVSQVNPVASNLFSNVHRMPQASANLPAAAAAAAYGHGLYPALYPGMPYPYGALGLPQPNLSYLQPPSVNDQLPNVPGLTYQQLPHLASIQNHENPKTSVFPVASAPSVVQKTPTSGGFLGQNLTITAVSTASTKAPPVNVVITSSDPLPTFKTTTSQPVLSVTIPPQHIKGNVPKPSTTQPHNYQIPLPTTSTVTPSVLSQPAPLVSPQSILSNVAAPTISAVKSPAQNNVSLGIQIEKALDKTFSSNTSQNLSNTSIEVEEDARPDFQPIIPLPDEVPVTTGEENETVLFCQRAKLFRFVIMNGQGEWKERGIGNIKILHNPETGKVRVLMRREQVHKICANHFLNKEITLTPMATNDRAFIWAAQDFADEKLILEKFCVRFKTVEEANQFSETFELAKTKIKSIEKVPSTTNTLGGFKFIGAPSFKPKEEPKPEHVVSEPQTVAPISFPSFGTFGAKQSSNVKTSLEEVSPVKSITTDEEVEEFEPQVEFKPAVEKLPDLVEVKTGEESAEVLFNERCKLFRFDTTGDKNEWKERGIGNIKILKEDSMFRMVMRRDQVHKVCLNHQILKNATFQKAPSDKKAVNWHAQDYSEGISKPETFTARFKDATVADQFLQTLQNAQMLLESTNKVKQTKQDTPTKAKGWECKNCFVHNDAKTTKCTTCETSKPGSSPKKTEPTFSFSVKQDSSTTEVTIKPGWGNQFKPAAGSWECKMCYVTNTGDKSKCVSCETPKEGKADAPVVGLKGFSLDTGGQKFSFGIPQQPKSKLSGFGDSFKPKPGTWECKTCYIRNEPSSERCLSCNTNKDGSASKEETPKGVNLETPGLKFSFGMPPATTNDSSKVTVAPTVFSFGNANSTFTWQPPETQKQDTIESKPRSPRKISTGHGEDSDASYVEEEESSAYFKPVIPLPDIVEVKTGEENEETLYQHRAKLYRFVAGEWKERGLGDVKIQKDTATGKLRVLMRRDQVFKICLNHWLTKDVEYLSKDEKTWLFHAADFSEGELSRDQFCLRFKNAEVASEFKKAVDNARENEPKETPVKELTQDHVSDCDVQFVSETKVTQEEEKEAIRLGLPPKFMAYKQRPDCTCEQCKKDDEYLKELFAEKPPSSMSNFSSSIGSTLFATPISSWGTPTSGESVFKSPLVNFSFNTPTGQSPASEPPKSESLRELLQKPATSSFNVGKSESSTPNSTFLGLGVNISKSDDSKVALGTSGASPQFEGFLQNSSPFGRNIFLKNNGVSPSNSSGNLFGSNVFSSSNIFAPKTSTVSSPKPSIFTSNGSGSTNLFSTINSATTTVTSSSFQAPTNSLFSSSKTTNSSIFGSSTPMSGSIFGGGTTQSQSSITTPSTLDSTQGSNIFSNPPDQTKSFFGNKTEPKVTDANLTFGSSKLEKSDDLMFTADSNISFASLAKSEANEQAFATKKDDKTPFAFLGAGAPVFGGAPVQKQQTNKTENESDNEEVEDAEHDPHFEPIVPLPDEIVVCTGEEDETILFNERAKLFRYDNSTKEWKERGVGELKVLFHPSNNTYRLLLRREQVHKVVLNQRITPDLDLQPMTMSDKAWIWAGMNYSEDETKLEQLAVRLKNVEMAQTFKKCVDEVLKKVAEIQSNKSQDSVPVTVQELEDVSNEEQYGEDDEEEEEDDDDDRAIFFSKRCTLSEKSAGEGWKQVNIGTLEVYYDSDLYASRISVIADDGELLSNTIIAANTEMELKNKECTWNAVEWADKELNRWRTLKATFSSEAAAQEFYSNYVEGLTFAQKVGLVDQPHYQLDNDSDQHE</sequence>
<dbReference type="SMART" id="SM00547">
    <property type="entry name" value="ZnF_RBZ"/>
    <property type="match status" value="3"/>
</dbReference>
<dbReference type="GO" id="GO:0008270">
    <property type="term" value="F:zinc ion binding"/>
    <property type="evidence" value="ECO:0007669"/>
    <property type="project" value="UniProtKB-KW"/>
</dbReference>
<evidence type="ECO:0000256" key="1">
    <source>
        <dbReference type="ARBA" id="ARBA00022723"/>
    </source>
</evidence>
<evidence type="ECO:0000256" key="4">
    <source>
        <dbReference type="PROSITE-ProRule" id="PRU00322"/>
    </source>
</evidence>
<feature type="compositionally biased region" description="Acidic residues" evidence="5">
    <location>
        <begin position="2274"/>
        <end position="2297"/>
    </location>
</feature>
<dbReference type="EMBL" id="JBDJPC010000009">
    <property type="protein sequence ID" value="KAL1491802.1"/>
    <property type="molecule type" value="Genomic_DNA"/>
</dbReference>
<keyword evidence="3" id="KW-0862">Zinc</keyword>
<proteinExistence type="predicted"/>
<feature type="domain" description="RanBD1" evidence="7">
    <location>
        <begin position="1558"/>
        <end position="1690"/>
    </location>
</feature>
<feature type="compositionally biased region" description="Acidic residues" evidence="5">
    <location>
        <begin position="2108"/>
        <end position="2118"/>
    </location>
</feature>
<feature type="domain" description="RanBD1" evidence="7">
    <location>
        <begin position="2122"/>
        <end position="2258"/>
    </location>
</feature>
<dbReference type="FunFam" id="4.10.1060.10:FF:000003">
    <property type="entry name" value="E3 SUMO-protein ligase RanBP2"/>
    <property type="match status" value="2"/>
</dbReference>
<dbReference type="SMART" id="SM00160">
    <property type="entry name" value="RanBD"/>
    <property type="match status" value="4"/>
</dbReference>
<organism evidence="9 10">
    <name type="scientific">Hypothenemus hampei</name>
    <name type="common">Coffee berry borer</name>
    <dbReference type="NCBI Taxonomy" id="57062"/>
    <lineage>
        <taxon>Eukaryota</taxon>
        <taxon>Metazoa</taxon>
        <taxon>Ecdysozoa</taxon>
        <taxon>Arthropoda</taxon>
        <taxon>Hexapoda</taxon>
        <taxon>Insecta</taxon>
        <taxon>Pterygota</taxon>
        <taxon>Neoptera</taxon>
        <taxon>Endopterygota</taxon>
        <taxon>Coleoptera</taxon>
        <taxon>Polyphaga</taxon>
        <taxon>Cucujiformia</taxon>
        <taxon>Curculionidae</taxon>
        <taxon>Scolytinae</taxon>
        <taxon>Hypothenemus</taxon>
    </lineage>
</organism>
<dbReference type="Gene3D" id="2.30.29.30">
    <property type="entry name" value="Pleckstrin-homology domain (PH domain)/Phosphotyrosine-binding domain (PTB)"/>
    <property type="match status" value="5"/>
</dbReference>
<dbReference type="InterPro" id="IPR011993">
    <property type="entry name" value="PH-like_dom_sf"/>
</dbReference>
<feature type="domain" description="RanBP2-type" evidence="8">
    <location>
        <begin position="1297"/>
        <end position="1326"/>
    </location>
</feature>
<dbReference type="Proteomes" id="UP001566132">
    <property type="component" value="Unassembled WGS sequence"/>
</dbReference>
<feature type="region of interest" description="Disordered" evidence="5">
    <location>
        <begin position="1985"/>
        <end position="2028"/>
    </location>
</feature>
<feature type="signal peptide" evidence="6">
    <location>
        <begin position="1"/>
        <end position="27"/>
    </location>
</feature>
<accession>A0ABD1EAV2</accession>
<evidence type="ECO:0000256" key="2">
    <source>
        <dbReference type="ARBA" id="ARBA00022771"/>
    </source>
</evidence>
<evidence type="ECO:0000313" key="9">
    <source>
        <dbReference type="EMBL" id="KAL1491802.1"/>
    </source>
</evidence>
<dbReference type="PROSITE" id="PS50199">
    <property type="entry name" value="ZF_RANBP2_2"/>
    <property type="match status" value="3"/>
</dbReference>
<evidence type="ECO:0000256" key="5">
    <source>
        <dbReference type="SAM" id="MobiDB-lite"/>
    </source>
</evidence>
<feature type="compositionally biased region" description="Low complexity" evidence="5">
    <location>
        <begin position="1991"/>
        <end position="2002"/>
    </location>
</feature>
<feature type="compositionally biased region" description="Polar residues" evidence="5">
    <location>
        <begin position="2003"/>
        <end position="2024"/>
    </location>
</feature>
<evidence type="ECO:0000256" key="3">
    <source>
        <dbReference type="ARBA" id="ARBA00022833"/>
    </source>
</evidence>